<gene>
    <name evidence="1" type="ORF">Xedl_03905</name>
</gene>
<dbReference type="Proteomes" id="UP000186268">
    <property type="component" value="Unassembled WGS sequence"/>
</dbReference>
<protein>
    <submittedName>
        <fullName evidence="1">Immunity protein</fullName>
    </submittedName>
</protein>
<evidence type="ECO:0000313" key="1">
    <source>
        <dbReference type="EMBL" id="OKO97735.1"/>
    </source>
</evidence>
<dbReference type="AlphaFoldDB" id="A0A1Q5TBX7"/>
<dbReference type="EMBL" id="MKGQ01000119">
    <property type="protein sequence ID" value="OKO97735.1"/>
    <property type="molecule type" value="Genomic_DNA"/>
</dbReference>
<name>A0A1Q5TBX7_9GAMM</name>
<sequence>MSYIKKMIENESIEDTLMYLSLKKSYQTIDLLYVQYRFEAIAEGILLNTYMKLFQERKLIQNGKKVIKGPNWEEPDFIKINKYNID</sequence>
<dbReference type="RefSeq" id="WP_074025404.1">
    <property type="nucleotide sequence ID" value="NZ_CAWNAG010000023.1"/>
</dbReference>
<evidence type="ECO:0000313" key="2">
    <source>
        <dbReference type="Proteomes" id="UP000186268"/>
    </source>
</evidence>
<organism evidence="1 2">
    <name type="scientific">Xenorhabdus eapokensis</name>
    <dbReference type="NCBI Taxonomy" id="1873482"/>
    <lineage>
        <taxon>Bacteria</taxon>
        <taxon>Pseudomonadati</taxon>
        <taxon>Pseudomonadota</taxon>
        <taxon>Gammaproteobacteria</taxon>
        <taxon>Enterobacterales</taxon>
        <taxon>Morganellaceae</taxon>
        <taxon>Xenorhabdus</taxon>
    </lineage>
</organism>
<accession>A0A1Q5TBX7</accession>
<comment type="caution">
    <text evidence="1">The sequence shown here is derived from an EMBL/GenBank/DDBJ whole genome shotgun (WGS) entry which is preliminary data.</text>
</comment>
<keyword evidence="2" id="KW-1185">Reference proteome</keyword>
<proteinExistence type="predicted"/>
<reference evidence="1 2" key="1">
    <citation type="submission" date="2016-09" db="EMBL/GenBank/DDBJ databases">
        <title>Xenorhabdus thuongxuanensis sp. nov. and Xenorhabdus eapokensis sp. nov., isolated from Steinernema species.</title>
        <authorList>
            <person name="Kaempfer P."/>
            <person name="Tobias N.J."/>
            <person name="Phan Ke L."/>
            <person name="Bode H.B."/>
            <person name="Glaeser S.P."/>
        </authorList>
    </citation>
    <scope>NUCLEOTIDE SEQUENCE [LARGE SCALE GENOMIC DNA]</scope>
    <source>
        <strain evidence="1 2">DL20</strain>
    </source>
</reference>
<dbReference type="OrthoDB" id="6922063at2"/>